<dbReference type="PROSITE" id="PS51318">
    <property type="entry name" value="TAT"/>
    <property type="match status" value="1"/>
</dbReference>
<sequence>MTSAPISPGHLAWTGPGRRTVLATAVALAAGIGTTASPAFALGPRAAVVRDREQTNLAYSADGVEYSAIFPVLFTAATRLVPGEGVAESLWIRNDNAMAVNVSLAVPASGGIEQGDLRAGLLPQPVVTLEAGASSELQAHVWLPESAGNDAQAQRLPVRLQVIVGEADAGGTPDSGTGYLSDTGGSSNIWPVGLAVMMGGVGALIAARKRPAGSAADAAATASATGGSS</sequence>
<dbReference type="Proteomes" id="UP000182725">
    <property type="component" value="Unassembled WGS sequence"/>
</dbReference>
<evidence type="ECO:0000313" key="2">
    <source>
        <dbReference type="Proteomes" id="UP000182725"/>
    </source>
</evidence>
<dbReference type="InterPro" id="IPR006311">
    <property type="entry name" value="TAT_signal"/>
</dbReference>
<protein>
    <submittedName>
        <fullName evidence="1">Uncharacterized protein</fullName>
    </submittedName>
</protein>
<organism evidence="1 2">
    <name type="scientific">Arthrobacter alpinus</name>
    <dbReference type="NCBI Taxonomy" id="656366"/>
    <lineage>
        <taxon>Bacteria</taxon>
        <taxon>Bacillati</taxon>
        <taxon>Actinomycetota</taxon>
        <taxon>Actinomycetes</taxon>
        <taxon>Micrococcales</taxon>
        <taxon>Micrococcaceae</taxon>
        <taxon>Arthrobacter</taxon>
    </lineage>
</organism>
<proteinExistence type="predicted"/>
<gene>
    <name evidence="1" type="ORF">SAMN04489740_1983</name>
</gene>
<evidence type="ECO:0000313" key="1">
    <source>
        <dbReference type="EMBL" id="SEE63326.1"/>
    </source>
</evidence>
<reference evidence="1 2" key="1">
    <citation type="submission" date="2016-10" db="EMBL/GenBank/DDBJ databases">
        <authorList>
            <person name="de Groot N.N."/>
        </authorList>
    </citation>
    <scope>NUCLEOTIDE SEQUENCE [LARGE SCALE GENOMIC DNA]</scope>
    <source>
        <strain evidence="1 2">DSM 22274</strain>
    </source>
</reference>
<dbReference type="EMBL" id="FNTV01000001">
    <property type="protein sequence ID" value="SEE63326.1"/>
    <property type="molecule type" value="Genomic_DNA"/>
</dbReference>
<dbReference type="AlphaFoldDB" id="A0A1H5KER9"/>
<dbReference type="RefSeq" id="WP_074711501.1">
    <property type="nucleotide sequence ID" value="NZ_FNTV01000001.1"/>
</dbReference>
<accession>A0A1H5KER9</accession>
<name>A0A1H5KER9_9MICC</name>